<evidence type="ECO:0000313" key="4">
    <source>
        <dbReference type="EMBL" id="SDD99870.1"/>
    </source>
</evidence>
<dbReference type="Gene3D" id="1.10.357.10">
    <property type="entry name" value="Tetracycline Repressor, domain 2"/>
    <property type="match status" value="1"/>
</dbReference>
<dbReference type="InterPro" id="IPR050624">
    <property type="entry name" value="HTH-type_Tx_Regulator"/>
</dbReference>
<dbReference type="SUPFAM" id="SSF46689">
    <property type="entry name" value="Homeodomain-like"/>
    <property type="match status" value="1"/>
</dbReference>
<dbReference type="RefSeq" id="WP_091148212.1">
    <property type="nucleotide sequence ID" value="NZ_FNAI01000003.1"/>
</dbReference>
<dbReference type="Proteomes" id="UP000199072">
    <property type="component" value="Unassembled WGS sequence"/>
</dbReference>
<evidence type="ECO:0000259" key="3">
    <source>
        <dbReference type="PROSITE" id="PS50977"/>
    </source>
</evidence>
<name>A0A1G6ZB99_9SPHI</name>
<dbReference type="AlphaFoldDB" id="A0A1G6ZB99"/>
<evidence type="ECO:0000313" key="5">
    <source>
        <dbReference type="Proteomes" id="UP000199072"/>
    </source>
</evidence>
<organism evidence="4 5">
    <name type="scientific">Mucilaginibacter pineti</name>
    <dbReference type="NCBI Taxonomy" id="1391627"/>
    <lineage>
        <taxon>Bacteria</taxon>
        <taxon>Pseudomonadati</taxon>
        <taxon>Bacteroidota</taxon>
        <taxon>Sphingobacteriia</taxon>
        <taxon>Sphingobacteriales</taxon>
        <taxon>Sphingobacteriaceae</taxon>
        <taxon>Mucilaginibacter</taxon>
    </lineage>
</organism>
<keyword evidence="5" id="KW-1185">Reference proteome</keyword>
<dbReference type="OrthoDB" id="6430772at2"/>
<sequence>MRRRDILKEELVKQKAIETIVEHGLEGFTISKLAKACGISVGTPYVYYKDKDDLVTKIVLEEAERMEKVVNKDFAAELSLEDGLRIQWQNRFTFMMNNSLSVRFLDQVSQSSYHAKFSEMFLNENGTFLRQLKSNVEGFIRNAVGRGELDDMPFSVFWSIAYSPLYSLIRFHQQGYGLDGAPFAIEEKLLWLAFDKMIKGLKN</sequence>
<dbReference type="PANTHER" id="PTHR43479:SF11">
    <property type="entry name" value="ACREF_ENVCD OPERON REPRESSOR-RELATED"/>
    <property type="match status" value="1"/>
</dbReference>
<dbReference type="InterPro" id="IPR009057">
    <property type="entry name" value="Homeodomain-like_sf"/>
</dbReference>
<proteinExistence type="predicted"/>
<protein>
    <submittedName>
        <fullName evidence="4">Transcriptional regulator, TetR family</fullName>
    </submittedName>
</protein>
<evidence type="ECO:0000256" key="1">
    <source>
        <dbReference type="ARBA" id="ARBA00023125"/>
    </source>
</evidence>
<accession>A0A1G6ZB99</accession>
<gene>
    <name evidence="4" type="ORF">SAMN05216464_103286</name>
</gene>
<dbReference type="Pfam" id="PF00440">
    <property type="entry name" value="TetR_N"/>
    <property type="match status" value="1"/>
</dbReference>
<dbReference type="PANTHER" id="PTHR43479">
    <property type="entry name" value="ACREF/ENVCD OPERON REPRESSOR-RELATED"/>
    <property type="match status" value="1"/>
</dbReference>
<dbReference type="STRING" id="1391627.SAMN05216464_103286"/>
<evidence type="ECO:0000256" key="2">
    <source>
        <dbReference type="PROSITE-ProRule" id="PRU00335"/>
    </source>
</evidence>
<dbReference type="EMBL" id="FNAI01000003">
    <property type="protein sequence ID" value="SDD99870.1"/>
    <property type="molecule type" value="Genomic_DNA"/>
</dbReference>
<dbReference type="PROSITE" id="PS50977">
    <property type="entry name" value="HTH_TETR_2"/>
    <property type="match status" value="1"/>
</dbReference>
<feature type="DNA-binding region" description="H-T-H motif" evidence="2">
    <location>
        <begin position="29"/>
        <end position="48"/>
    </location>
</feature>
<dbReference type="InterPro" id="IPR001647">
    <property type="entry name" value="HTH_TetR"/>
</dbReference>
<keyword evidence="1 2" id="KW-0238">DNA-binding</keyword>
<dbReference type="GO" id="GO:0003677">
    <property type="term" value="F:DNA binding"/>
    <property type="evidence" value="ECO:0007669"/>
    <property type="project" value="UniProtKB-UniRule"/>
</dbReference>
<feature type="domain" description="HTH tetR-type" evidence="3">
    <location>
        <begin position="6"/>
        <end position="66"/>
    </location>
</feature>
<reference evidence="4 5" key="1">
    <citation type="submission" date="2016-10" db="EMBL/GenBank/DDBJ databases">
        <authorList>
            <person name="de Groot N.N."/>
        </authorList>
    </citation>
    <scope>NUCLEOTIDE SEQUENCE [LARGE SCALE GENOMIC DNA]</scope>
    <source>
        <strain evidence="4 5">47C3B</strain>
    </source>
</reference>